<evidence type="ECO:0000313" key="1">
    <source>
        <dbReference type="EMBL" id="MCH97939.1"/>
    </source>
</evidence>
<organism evidence="1 2">
    <name type="scientific">Trifolium medium</name>
    <dbReference type="NCBI Taxonomy" id="97028"/>
    <lineage>
        <taxon>Eukaryota</taxon>
        <taxon>Viridiplantae</taxon>
        <taxon>Streptophyta</taxon>
        <taxon>Embryophyta</taxon>
        <taxon>Tracheophyta</taxon>
        <taxon>Spermatophyta</taxon>
        <taxon>Magnoliopsida</taxon>
        <taxon>eudicotyledons</taxon>
        <taxon>Gunneridae</taxon>
        <taxon>Pentapetalae</taxon>
        <taxon>rosids</taxon>
        <taxon>fabids</taxon>
        <taxon>Fabales</taxon>
        <taxon>Fabaceae</taxon>
        <taxon>Papilionoideae</taxon>
        <taxon>50 kb inversion clade</taxon>
        <taxon>NPAAA clade</taxon>
        <taxon>Hologalegina</taxon>
        <taxon>IRL clade</taxon>
        <taxon>Trifolieae</taxon>
        <taxon>Trifolium</taxon>
    </lineage>
</organism>
<feature type="non-terminal residue" evidence="1">
    <location>
        <position position="55"/>
    </location>
</feature>
<dbReference type="Proteomes" id="UP000265520">
    <property type="component" value="Unassembled WGS sequence"/>
</dbReference>
<reference evidence="1 2" key="1">
    <citation type="journal article" date="2018" name="Front. Plant Sci.">
        <title>Red Clover (Trifolium pratense) and Zigzag Clover (T. medium) - A Picture of Genomic Similarities and Differences.</title>
        <authorList>
            <person name="Dluhosova J."/>
            <person name="Istvanek J."/>
            <person name="Nedelnik J."/>
            <person name="Repkova J."/>
        </authorList>
    </citation>
    <scope>NUCLEOTIDE SEQUENCE [LARGE SCALE GENOMIC DNA]</scope>
    <source>
        <strain evidence="2">cv. 10/8</strain>
        <tissue evidence="1">Leaf</tissue>
    </source>
</reference>
<evidence type="ECO:0000313" key="2">
    <source>
        <dbReference type="Proteomes" id="UP000265520"/>
    </source>
</evidence>
<protein>
    <submittedName>
        <fullName evidence="1">DnaJ heat shock amino-terminal domain protein</fullName>
    </submittedName>
</protein>
<comment type="caution">
    <text evidence="1">The sequence shown here is derived from an EMBL/GenBank/DDBJ whole genome shotgun (WGS) entry which is preliminary data.</text>
</comment>
<sequence>MAADSWGGSRSVEPEAPSKLVGAGFQAFEDSVLAKLQKLELVFKLLRIPFLRNCQ</sequence>
<keyword evidence="2" id="KW-1185">Reference proteome</keyword>
<dbReference type="AlphaFoldDB" id="A0A392NFG3"/>
<proteinExistence type="predicted"/>
<accession>A0A392NFG3</accession>
<dbReference type="EMBL" id="LXQA010036296">
    <property type="protein sequence ID" value="MCH97939.1"/>
    <property type="molecule type" value="Genomic_DNA"/>
</dbReference>
<keyword evidence="1" id="KW-0346">Stress response</keyword>
<name>A0A392NFG3_9FABA</name>